<feature type="domain" description="TNase-like" evidence="5">
    <location>
        <begin position="44"/>
        <end position="167"/>
    </location>
</feature>
<feature type="signal peptide" evidence="4">
    <location>
        <begin position="1"/>
        <end position="25"/>
    </location>
</feature>
<keyword evidence="7" id="KW-1185">Reference proteome</keyword>
<keyword evidence="4" id="KW-0732">Signal</keyword>
<evidence type="ECO:0000256" key="3">
    <source>
        <dbReference type="ARBA" id="ARBA00022801"/>
    </source>
</evidence>
<evidence type="ECO:0000313" key="6">
    <source>
        <dbReference type="EMBL" id="MBF6058767.1"/>
    </source>
</evidence>
<evidence type="ECO:0000256" key="1">
    <source>
        <dbReference type="ARBA" id="ARBA00022722"/>
    </source>
</evidence>
<dbReference type="PROSITE" id="PS50830">
    <property type="entry name" value="TNASE_3"/>
    <property type="match status" value="1"/>
</dbReference>
<protein>
    <submittedName>
        <fullName evidence="6">Thermonuclease family protein</fullName>
    </submittedName>
</protein>
<dbReference type="RefSeq" id="WP_185978913.1">
    <property type="nucleotide sequence ID" value="NZ_JACBGI020000026.1"/>
</dbReference>
<evidence type="ECO:0000256" key="4">
    <source>
        <dbReference type="SAM" id="SignalP"/>
    </source>
</evidence>
<dbReference type="PANTHER" id="PTHR12302">
    <property type="entry name" value="EBNA2 BINDING PROTEIN P100"/>
    <property type="match status" value="1"/>
</dbReference>
<organism evidence="6 7">
    <name type="scientific">Thiomicrorhabdus heinhorstiae</name>
    <dbReference type="NCBI Taxonomy" id="2748010"/>
    <lineage>
        <taxon>Bacteria</taxon>
        <taxon>Pseudomonadati</taxon>
        <taxon>Pseudomonadota</taxon>
        <taxon>Gammaproteobacteria</taxon>
        <taxon>Thiotrichales</taxon>
        <taxon>Piscirickettsiaceae</taxon>
        <taxon>Thiomicrorhabdus</taxon>
    </lineage>
</organism>
<dbReference type="SMART" id="SM00318">
    <property type="entry name" value="SNc"/>
    <property type="match status" value="1"/>
</dbReference>
<dbReference type="EMBL" id="JACBGI020000026">
    <property type="protein sequence ID" value="MBF6058767.1"/>
    <property type="molecule type" value="Genomic_DNA"/>
</dbReference>
<keyword evidence="2" id="KW-0255">Endonuclease</keyword>
<dbReference type="SUPFAM" id="SSF50199">
    <property type="entry name" value="Staphylococcal nuclease"/>
    <property type="match status" value="1"/>
</dbReference>
<reference evidence="6 7" key="1">
    <citation type="submission" date="2020-06" db="EMBL/GenBank/DDBJ databases">
        <authorList>
            <person name="Scott K."/>
        </authorList>
    </citation>
    <scope>NUCLEOTIDE SEQUENCE [LARGE SCALE GENOMIC DNA]</scope>
    <source>
        <strain evidence="6 7">HH1</strain>
    </source>
</reference>
<accession>A0ABS0BY91</accession>
<evidence type="ECO:0000256" key="2">
    <source>
        <dbReference type="ARBA" id="ARBA00022759"/>
    </source>
</evidence>
<feature type="chain" id="PRO_5045322196" evidence="4">
    <location>
        <begin position="26"/>
        <end position="268"/>
    </location>
</feature>
<comment type="caution">
    <text evidence="6">The sequence shown here is derived from an EMBL/GenBank/DDBJ whole genome shotgun (WGS) entry which is preliminary data.</text>
</comment>
<keyword evidence="3" id="KW-0378">Hydrolase</keyword>
<dbReference type="Pfam" id="PF00565">
    <property type="entry name" value="SNase"/>
    <property type="match status" value="1"/>
</dbReference>
<name>A0ABS0BY91_9GAMM</name>
<dbReference type="PANTHER" id="PTHR12302:SF3">
    <property type="entry name" value="SERINE_THREONINE-PROTEIN KINASE 31"/>
    <property type="match status" value="1"/>
</dbReference>
<reference evidence="6 7" key="2">
    <citation type="submission" date="2020-11" db="EMBL/GenBank/DDBJ databases">
        <title>Sulfur oxidizing isolate from Hospital Hole Sinkhole.</title>
        <authorList>
            <person name="Scott K.M."/>
        </authorList>
    </citation>
    <scope>NUCLEOTIDE SEQUENCE [LARGE SCALE GENOMIC DNA]</scope>
    <source>
        <strain evidence="6 7">HH1</strain>
    </source>
</reference>
<evidence type="ECO:0000313" key="7">
    <source>
        <dbReference type="Proteomes" id="UP001193680"/>
    </source>
</evidence>
<dbReference type="Gene3D" id="2.40.50.90">
    <property type="match status" value="1"/>
</dbReference>
<keyword evidence="1" id="KW-0540">Nuclease</keyword>
<dbReference type="Proteomes" id="UP001193680">
    <property type="component" value="Unassembled WGS sequence"/>
</dbReference>
<dbReference type="InterPro" id="IPR035437">
    <property type="entry name" value="SNase_OB-fold_sf"/>
</dbReference>
<proteinExistence type="predicted"/>
<sequence>MAFRRLLHSILFSAILAGTSMGVSADSDCEAAHIDLWTRAEVALSGDRLIIQGKVVRLAGIYAPRRAKQQKFTSPADPLAKQAQDFLNRLLAEHKNEVGVEYDQTKVDKFGRQLVHLFFKDGTNIEERILAAGFALRSAEQNNLKHQSCYKAAENQARKNRYQIWDLLTQYPDQHFPLIESKVIRAEDEGYRIIRGKIEKVLKSDKYYIVNFDTTGIRIPKRAWEKFDWQKLLELKGQTVEVRGFVSHYKTAMYMIVEEPFAFDVFAP</sequence>
<evidence type="ECO:0000259" key="5">
    <source>
        <dbReference type="PROSITE" id="PS50830"/>
    </source>
</evidence>
<dbReference type="InterPro" id="IPR016071">
    <property type="entry name" value="Staphylococal_nuclease_OB-fold"/>
</dbReference>
<gene>
    <name evidence="6" type="ORF">H8792_010480</name>
</gene>